<name>A0AA96JUP0_9BACT</name>
<protein>
    <submittedName>
        <fullName evidence="3">Uncharacterized protein</fullName>
    </submittedName>
</protein>
<feature type="region of interest" description="Disordered" evidence="1">
    <location>
        <begin position="85"/>
        <end position="117"/>
    </location>
</feature>
<dbReference type="KEGG" id="nneo:PQG83_10815"/>
<evidence type="ECO:0000256" key="2">
    <source>
        <dbReference type="SAM" id="SignalP"/>
    </source>
</evidence>
<evidence type="ECO:0000313" key="3">
    <source>
        <dbReference type="EMBL" id="WNM60255.1"/>
    </source>
</evidence>
<gene>
    <name evidence="3" type="ORF">PQG83_10815</name>
</gene>
<feature type="chain" id="PRO_5041731377" evidence="2">
    <location>
        <begin position="21"/>
        <end position="117"/>
    </location>
</feature>
<evidence type="ECO:0000313" key="4">
    <source>
        <dbReference type="Proteomes" id="UP001302494"/>
    </source>
</evidence>
<feature type="signal peptide" evidence="2">
    <location>
        <begin position="1"/>
        <end position="20"/>
    </location>
</feature>
<proteinExistence type="predicted"/>
<keyword evidence="4" id="KW-1185">Reference proteome</keyword>
<keyword evidence="2" id="KW-0732">Signal</keyword>
<accession>A0AA96JUP0</accession>
<sequence length="117" mass="12899">MSTRLTTTKAFSFTFALALAGLLAWPQMGTGWGKEGSGQLPLFDGKFTWIMATEADKQEEGVDWTLADRVSRDISGDETDWTLAHGESDAADEDETDWTLASNDSSEEEEEVDWTLA</sequence>
<dbReference type="RefSeq" id="WP_312740752.1">
    <property type="nucleotide sequence ID" value="NZ_CP116968.1"/>
</dbReference>
<dbReference type="Proteomes" id="UP001302494">
    <property type="component" value="Chromosome"/>
</dbReference>
<reference evidence="3 4" key="1">
    <citation type="submission" date="2023-01" db="EMBL/GenBank/DDBJ databases">
        <title>Cultivation and genomic characterization of new, ubiquitous marine nitrite-oxidizing bacteria from the Nitrospirales.</title>
        <authorList>
            <person name="Mueller A.J."/>
            <person name="Daebeler A."/>
            <person name="Herbold C.W."/>
            <person name="Kirkegaard R.H."/>
            <person name="Daims H."/>
        </authorList>
    </citation>
    <scope>NUCLEOTIDE SEQUENCE [LARGE SCALE GENOMIC DNA]</scope>
    <source>
        <strain evidence="3 4">DK</strain>
    </source>
</reference>
<dbReference type="AlphaFoldDB" id="A0AA96JUP0"/>
<evidence type="ECO:0000256" key="1">
    <source>
        <dbReference type="SAM" id="MobiDB-lite"/>
    </source>
</evidence>
<organism evidence="3 4">
    <name type="scientific">Candidatus Nitrospira neomarina</name>
    <dbReference type="NCBI Taxonomy" id="3020899"/>
    <lineage>
        <taxon>Bacteria</taxon>
        <taxon>Pseudomonadati</taxon>
        <taxon>Nitrospirota</taxon>
        <taxon>Nitrospiria</taxon>
        <taxon>Nitrospirales</taxon>
        <taxon>Nitrospiraceae</taxon>
        <taxon>Nitrospira</taxon>
    </lineage>
</organism>
<feature type="compositionally biased region" description="Acidic residues" evidence="1">
    <location>
        <begin position="105"/>
        <end position="117"/>
    </location>
</feature>
<dbReference type="EMBL" id="CP116968">
    <property type="protein sequence ID" value="WNM60255.1"/>
    <property type="molecule type" value="Genomic_DNA"/>
</dbReference>